<gene>
    <name evidence="1" type="ORF">A3B13_02285</name>
</gene>
<proteinExistence type="predicted"/>
<dbReference type="SUPFAM" id="SSF69754">
    <property type="entry name" value="Ribosome binding protein Y (YfiA homologue)"/>
    <property type="match status" value="1"/>
</dbReference>
<dbReference type="STRING" id="1798649.A3B13_02285"/>
<evidence type="ECO:0000313" key="1">
    <source>
        <dbReference type="EMBL" id="OGY98853.1"/>
    </source>
</evidence>
<organism evidence="1 2">
    <name type="scientific">Candidatus Liptonbacteria bacterium RIFCSPLOWO2_01_FULL_45_15</name>
    <dbReference type="NCBI Taxonomy" id="1798649"/>
    <lineage>
        <taxon>Bacteria</taxon>
        <taxon>Candidatus Liptoniibacteriota</taxon>
    </lineage>
</organism>
<dbReference type="Gene3D" id="3.30.160.100">
    <property type="entry name" value="Ribosome hibernation promotion factor-like"/>
    <property type="match status" value="1"/>
</dbReference>
<comment type="caution">
    <text evidence="1">The sequence shown here is derived from an EMBL/GenBank/DDBJ whole genome shotgun (WGS) entry which is preliminary data.</text>
</comment>
<dbReference type="AlphaFoldDB" id="A0A1G2CBS0"/>
<dbReference type="NCBIfam" id="TIGR00741">
    <property type="entry name" value="yfiA"/>
    <property type="match status" value="1"/>
</dbReference>
<dbReference type="Proteomes" id="UP000176287">
    <property type="component" value="Unassembled WGS sequence"/>
</dbReference>
<accession>A0A1G2CBS0</accession>
<dbReference type="Pfam" id="PF02482">
    <property type="entry name" value="Ribosomal_S30AE"/>
    <property type="match status" value="1"/>
</dbReference>
<sequence length="126" mass="14154">MKITIEAAGTELTPALKIFIESKLKPLVKLVEKLEGKGEAEIVLEVSRTTRHHHKGLVFRAKGNLKFGKTLLRAEANGESIRAAVDILKDELKREIVGFKERFSVLAKRGARSAKKYIRLSKDARF</sequence>
<protein>
    <submittedName>
        <fullName evidence="1">Ribosomal subunit interface protein</fullName>
    </submittedName>
</protein>
<dbReference type="InterPro" id="IPR003489">
    <property type="entry name" value="RHF/RaiA"/>
</dbReference>
<reference evidence="1 2" key="1">
    <citation type="journal article" date="2016" name="Nat. Commun.">
        <title>Thousands of microbial genomes shed light on interconnected biogeochemical processes in an aquifer system.</title>
        <authorList>
            <person name="Anantharaman K."/>
            <person name="Brown C.T."/>
            <person name="Hug L.A."/>
            <person name="Sharon I."/>
            <person name="Castelle C.J."/>
            <person name="Probst A.J."/>
            <person name="Thomas B.C."/>
            <person name="Singh A."/>
            <person name="Wilkins M.J."/>
            <person name="Karaoz U."/>
            <person name="Brodie E.L."/>
            <person name="Williams K.H."/>
            <person name="Hubbard S.S."/>
            <person name="Banfield J.F."/>
        </authorList>
    </citation>
    <scope>NUCLEOTIDE SEQUENCE [LARGE SCALE GENOMIC DNA]</scope>
</reference>
<evidence type="ECO:0000313" key="2">
    <source>
        <dbReference type="Proteomes" id="UP000176287"/>
    </source>
</evidence>
<name>A0A1G2CBS0_9BACT</name>
<dbReference type="EMBL" id="MHKZ01000052">
    <property type="protein sequence ID" value="OGY98853.1"/>
    <property type="molecule type" value="Genomic_DNA"/>
</dbReference>
<dbReference type="InterPro" id="IPR036567">
    <property type="entry name" value="RHF-like"/>
</dbReference>